<evidence type="ECO:0000256" key="3">
    <source>
        <dbReference type="ARBA" id="ARBA00022525"/>
    </source>
</evidence>
<reference evidence="33" key="1">
    <citation type="submission" date="2025-08" db="UniProtKB">
        <authorList>
            <consortium name="RefSeq"/>
        </authorList>
    </citation>
    <scope>IDENTIFICATION</scope>
</reference>
<feature type="binding site" evidence="24">
    <location>
        <position position="236"/>
    </location>
    <ligand>
        <name>Zn(2+)</name>
        <dbReference type="ChEBI" id="CHEBI:29105"/>
        <label>2</label>
        <note>catalytic</note>
    </ligand>
</feature>
<dbReference type="Pfam" id="PF00413">
    <property type="entry name" value="Peptidase_M10"/>
    <property type="match status" value="1"/>
</dbReference>
<dbReference type="Pfam" id="PF01471">
    <property type="entry name" value="PG_binding_1"/>
    <property type="match status" value="1"/>
</dbReference>
<feature type="binding site" evidence="24">
    <location>
        <position position="391"/>
    </location>
    <ligand>
        <name>Ca(2+)</name>
        <dbReference type="ChEBI" id="CHEBI:29108"/>
        <label>5</label>
    </ligand>
</feature>
<evidence type="ECO:0000256" key="14">
    <source>
        <dbReference type="ARBA" id="ARBA00023049"/>
    </source>
</evidence>
<keyword evidence="13" id="KW-0391">Immunity</keyword>
<feature type="chain" id="PRO_5010562020" description="Stromelysin-1" evidence="30">
    <location>
        <begin position="18"/>
        <end position="477"/>
    </location>
</feature>
<dbReference type="InterPro" id="IPR021190">
    <property type="entry name" value="Pept_M10A"/>
</dbReference>
<feature type="modified residue" description="Phosphotyrosine; by PKDCC" evidence="26">
    <location>
        <position position="372"/>
    </location>
</feature>
<feature type="repeat" description="Hemopexin" evidence="28">
    <location>
        <begin position="337"/>
        <end position="383"/>
    </location>
</feature>
<evidence type="ECO:0000256" key="13">
    <source>
        <dbReference type="ARBA" id="ARBA00022859"/>
    </source>
</evidence>
<feature type="binding site" evidence="23">
    <location>
        <position position="222"/>
    </location>
    <ligand>
        <name>Zn(2+)</name>
        <dbReference type="ChEBI" id="CHEBI:29105"/>
        <label>2</label>
        <note>catalytic</note>
    </ligand>
</feature>
<evidence type="ECO:0000256" key="25">
    <source>
        <dbReference type="PIRSR" id="PIRSR621190-3"/>
    </source>
</evidence>
<keyword evidence="14" id="KW-0482">Metalloprotease</keyword>
<evidence type="ECO:0000313" key="32">
    <source>
        <dbReference type="Proteomes" id="UP000189704"/>
    </source>
</evidence>
<dbReference type="KEGG" id="csyr:103277140"/>
<feature type="short sequence motif" description="Cysteine switch" evidence="27">
    <location>
        <begin position="90"/>
        <end position="97"/>
    </location>
</feature>
<dbReference type="SUPFAM" id="SSF47090">
    <property type="entry name" value="PGBD-like"/>
    <property type="match status" value="1"/>
</dbReference>
<feature type="binding site" description="in inhibited form" evidence="24">
    <location>
        <position position="92"/>
    </location>
    <ligand>
        <name>Zn(2+)</name>
        <dbReference type="ChEBI" id="CHEBI:29105"/>
        <label>2</label>
        <note>catalytic</note>
    </ligand>
</feature>
<evidence type="ECO:0000256" key="16">
    <source>
        <dbReference type="ARBA" id="ARBA00023145"/>
    </source>
</evidence>
<dbReference type="GO" id="GO:0031012">
    <property type="term" value="C:extracellular matrix"/>
    <property type="evidence" value="ECO:0007669"/>
    <property type="project" value="InterPro"/>
</dbReference>
<evidence type="ECO:0000256" key="28">
    <source>
        <dbReference type="PROSITE-ProRule" id="PRU01011"/>
    </source>
</evidence>
<evidence type="ECO:0000256" key="6">
    <source>
        <dbReference type="ARBA" id="ARBA00022670"/>
    </source>
</evidence>
<dbReference type="Pfam" id="PF00045">
    <property type="entry name" value="Hemopexin"/>
    <property type="match status" value="4"/>
</dbReference>
<feature type="signal peptide" evidence="30">
    <location>
        <begin position="1"/>
        <end position="17"/>
    </location>
</feature>
<keyword evidence="4" id="KW-0272">Extracellular matrix</keyword>
<feature type="binding site" evidence="24">
    <location>
        <position position="198"/>
    </location>
    <ligand>
        <name>Ca(2+)</name>
        <dbReference type="ChEBI" id="CHEBI:29108"/>
        <label>3</label>
    </ligand>
</feature>
<dbReference type="FunFam" id="2.110.10.10:FF:000002">
    <property type="entry name" value="Matrix metallopeptidase 3"/>
    <property type="match status" value="1"/>
</dbReference>
<evidence type="ECO:0000256" key="5">
    <source>
        <dbReference type="ARBA" id="ARBA00022588"/>
    </source>
</evidence>
<evidence type="ECO:0000259" key="31">
    <source>
        <dbReference type="SMART" id="SM00235"/>
    </source>
</evidence>
<evidence type="ECO:0000256" key="9">
    <source>
        <dbReference type="ARBA" id="ARBA00022737"/>
    </source>
</evidence>
<feature type="domain" description="Peptidase metallopeptidase" evidence="31">
    <location>
        <begin position="105"/>
        <end position="265"/>
    </location>
</feature>
<dbReference type="CDD" id="cd04278">
    <property type="entry name" value="ZnMc_MMP"/>
    <property type="match status" value="1"/>
</dbReference>
<dbReference type="PIRSF" id="PIRSF001191">
    <property type="entry name" value="Peptidase_M10A_matrix"/>
    <property type="match status" value="1"/>
</dbReference>
<dbReference type="InterPro" id="IPR018486">
    <property type="entry name" value="Hemopexin_CS"/>
</dbReference>
<evidence type="ECO:0000256" key="21">
    <source>
        <dbReference type="ARBA" id="ARBA00041331"/>
    </source>
</evidence>
<dbReference type="GO" id="GO:0008270">
    <property type="term" value="F:zinc ion binding"/>
    <property type="evidence" value="ECO:0007669"/>
    <property type="project" value="InterPro"/>
</dbReference>
<evidence type="ECO:0000256" key="15">
    <source>
        <dbReference type="ARBA" id="ARBA00023105"/>
    </source>
</evidence>
<dbReference type="SUPFAM" id="SSF50923">
    <property type="entry name" value="Hemopexin-like domain"/>
    <property type="match status" value="1"/>
</dbReference>
<accession>A0A1U7UVF0</accession>
<comment type="cofactor">
    <cofactor evidence="24">
        <name>Zn(2+)</name>
        <dbReference type="ChEBI" id="CHEBI:29105"/>
    </cofactor>
    <text evidence="24">Binds 2 Zn(2+) ions per subunit.</text>
</comment>
<dbReference type="PRINTS" id="PR00138">
    <property type="entry name" value="MATRIXIN"/>
</dbReference>
<comment type="catalytic activity">
    <reaction evidence="18">
        <text>Preferential cleavage where P1', P2' and P3' are hydrophobic residues.</text>
        <dbReference type="EC" id="3.4.24.17"/>
    </reaction>
</comment>
<evidence type="ECO:0000313" key="33">
    <source>
        <dbReference type="RefSeq" id="XP_008072753.1"/>
    </source>
</evidence>
<dbReference type="InterPro" id="IPR006026">
    <property type="entry name" value="Peptidase_Metallo"/>
</dbReference>
<feature type="binding site" evidence="24">
    <location>
        <position position="158"/>
    </location>
    <ligand>
        <name>Ca(2+)</name>
        <dbReference type="ChEBI" id="CHEBI:29108"/>
        <label>2</label>
    </ligand>
</feature>
<evidence type="ECO:0000256" key="27">
    <source>
        <dbReference type="PIRSR" id="PIRSR621190-5"/>
    </source>
</evidence>
<dbReference type="PROSITE" id="PS00024">
    <property type="entry name" value="HEMOPEXIN"/>
    <property type="match status" value="1"/>
</dbReference>
<keyword evidence="3" id="KW-0964">Secreted</keyword>
<sequence>MESLFVLLLLCVAVCSAYPLDGAARSQDSSMDLAQKYLENYYNLAKDAKQFVRERDSGPVVRKIREMQKFLGLKVTGKLDSKTLEVMHKPRCGVPDVGHFSTFPGVPKWTKTHLTYRIVNYTPDLPKDAVDSAIEKALKVWEEVTPLTFSRLYEGEADIKISFAVREHGDFVPFDGPGNVLAHAYAPGPGINGDAHFDDDEKWTMDTAGTNLFLVAAHELGHSLGLFHSTNMEALMYPLYSSFKDLARFRLSQDDVDGIQSLYGPPPASPEDPLVPTESVPPGPETPAMCDPALSFDAVTTLRGEILFFKDRHFWRKSLRVLEPQFLLISTFWPSLPSGMDAAYEVTSKDTVFIFKGNQFWAIKGNEVQAGYPRGIHTLGFPPTVRRIDAAIYDKEKKKTYFFVEDEYWRFDERRQSMDPGFPKQTAEDFPGVDTKVDAAFEQFGFFYFFSGSSQLEYDPNAKKVTHILKSNSWFNC</sequence>
<feature type="repeat" description="Hemopexin" evidence="28">
    <location>
        <begin position="385"/>
        <end position="433"/>
    </location>
</feature>
<evidence type="ECO:0000256" key="22">
    <source>
        <dbReference type="PIRSR" id="PIRSR001191-1"/>
    </source>
</evidence>
<dbReference type="FunFam" id="3.40.390.10:FF:000007">
    <property type="entry name" value="Collagenase 3"/>
    <property type="match status" value="1"/>
</dbReference>
<dbReference type="InterPro" id="IPR021158">
    <property type="entry name" value="Pept_M10A_Zn_BS"/>
</dbReference>
<dbReference type="Gene3D" id="3.40.390.10">
    <property type="entry name" value="Collagenase (Catalytic Domain)"/>
    <property type="match status" value="1"/>
</dbReference>
<comment type="cofactor">
    <cofactor evidence="24">
        <name>Ca(2+)</name>
        <dbReference type="ChEBI" id="CHEBI:29108"/>
    </cofactor>
    <text evidence="24">Can bind about 5 Ca(2+) ions per subunit.</text>
</comment>
<feature type="binding site" evidence="24">
    <location>
        <position position="201"/>
    </location>
    <ligand>
        <name>Ca(2+)</name>
        <dbReference type="ChEBI" id="CHEBI:29108"/>
        <label>3</label>
    </ligand>
</feature>
<keyword evidence="32" id="KW-1185">Reference proteome</keyword>
<feature type="binding site" evidence="24">
    <location>
        <position position="168"/>
    </location>
    <ligand>
        <name>Zn(2+)</name>
        <dbReference type="ChEBI" id="CHEBI:29105"/>
        <label>1</label>
    </ligand>
</feature>
<feature type="binding site" evidence="24">
    <location>
        <position position="196"/>
    </location>
    <ligand>
        <name>Zn(2+)</name>
        <dbReference type="ChEBI" id="CHEBI:29105"/>
        <label>1</label>
    </ligand>
</feature>
<dbReference type="GO" id="GO:2000378">
    <property type="term" value="P:negative regulation of reactive oxygen species metabolic process"/>
    <property type="evidence" value="ECO:0007669"/>
    <property type="project" value="Ensembl"/>
</dbReference>
<keyword evidence="6" id="KW-0645">Protease</keyword>
<feature type="disulfide bond" evidence="25">
    <location>
        <begin position="290"/>
        <end position="477"/>
    </location>
</feature>
<evidence type="ECO:0000256" key="24">
    <source>
        <dbReference type="PIRSR" id="PIRSR621190-2"/>
    </source>
</evidence>
<dbReference type="GO" id="GO:0045087">
    <property type="term" value="P:innate immune response"/>
    <property type="evidence" value="ECO:0007669"/>
    <property type="project" value="UniProtKB-KW"/>
</dbReference>
<evidence type="ECO:0000256" key="20">
    <source>
        <dbReference type="ARBA" id="ARBA00039664"/>
    </source>
</evidence>
<feature type="repeat" description="Hemopexin" evidence="28">
    <location>
        <begin position="434"/>
        <end position="477"/>
    </location>
</feature>
<dbReference type="AlphaFoldDB" id="A0A1U7UVF0"/>
<feature type="binding site" evidence="23">
    <location>
        <position position="228"/>
    </location>
    <ligand>
        <name>Zn(2+)</name>
        <dbReference type="ChEBI" id="CHEBI:29105"/>
        <label>2</label>
        <note>catalytic</note>
    </ligand>
</feature>
<feature type="binding site" evidence="24">
    <location>
        <position position="194"/>
    </location>
    <ligand>
        <name>Ca(2+)</name>
        <dbReference type="ChEBI" id="CHEBI:29108"/>
        <label>2</label>
    </ligand>
</feature>
<dbReference type="PANTHER" id="PTHR10201:SF215">
    <property type="entry name" value="STROMELYSIN-1"/>
    <property type="match status" value="1"/>
</dbReference>
<dbReference type="GO" id="GO:0004222">
    <property type="term" value="F:metalloendopeptidase activity"/>
    <property type="evidence" value="ECO:0007669"/>
    <property type="project" value="UniProtKB-EC"/>
</dbReference>
<feature type="active site" evidence="22">
    <location>
        <position position="219"/>
    </location>
</feature>
<dbReference type="InterPro" id="IPR018487">
    <property type="entry name" value="Hemopexin-like_repeat"/>
</dbReference>
<dbReference type="InterPro" id="IPR036365">
    <property type="entry name" value="PGBD-like_sf"/>
</dbReference>
<dbReference type="GO" id="GO:0031334">
    <property type="term" value="P:positive regulation of protein-containing complex assembly"/>
    <property type="evidence" value="ECO:0007669"/>
    <property type="project" value="Ensembl"/>
</dbReference>
<evidence type="ECO:0000256" key="23">
    <source>
        <dbReference type="PIRSR" id="PIRSR001191-2"/>
    </source>
</evidence>
<feature type="binding site" evidence="24">
    <location>
        <position position="170"/>
    </location>
    <ligand>
        <name>Zn(2+)</name>
        <dbReference type="ChEBI" id="CHEBI:29105"/>
        <label>1</label>
    </ligand>
</feature>
<dbReference type="PROSITE" id="PS00546">
    <property type="entry name" value="CYSTEINE_SWITCH"/>
    <property type="match status" value="1"/>
</dbReference>
<comment type="subcellular location">
    <subcellularLocation>
        <location evidence="1">Secreted</location>
        <location evidence="1">Extracellular space</location>
        <location evidence="1">Extracellular matrix</location>
    </subcellularLocation>
</comment>
<feature type="binding site" evidence="24">
    <location>
        <position position="343"/>
    </location>
    <ligand>
        <name>Ca(2+)</name>
        <dbReference type="ChEBI" id="CHEBI:29108"/>
        <label>5</label>
    </ligand>
</feature>
<feature type="binding site" evidence="24">
    <location>
        <position position="175"/>
    </location>
    <ligand>
        <name>Ca(2+)</name>
        <dbReference type="ChEBI" id="CHEBI:29108"/>
        <label>3</label>
    </ligand>
</feature>
<evidence type="ECO:0000256" key="18">
    <source>
        <dbReference type="ARBA" id="ARBA00036188"/>
    </source>
</evidence>
<feature type="binding site" evidence="24">
    <location>
        <position position="341"/>
    </location>
    <ligand>
        <name>Ca(2+)</name>
        <dbReference type="ChEBI" id="CHEBI:29108"/>
        <label>4</label>
    </ligand>
</feature>
<dbReference type="RefSeq" id="XP_008072753.1">
    <property type="nucleotide sequence ID" value="XM_008074562.2"/>
</dbReference>
<feature type="binding site" evidence="23">
    <location>
        <position position="218"/>
    </location>
    <ligand>
        <name>Zn(2+)</name>
        <dbReference type="ChEBI" id="CHEBI:29105"/>
        <label>2</label>
        <note>catalytic</note>
    </ligand>
</feature>
<dbReference type="EC" id="3.4.24.17" evidence="19"/>
<dbReference type="STRING" id="1868482.ENSTSYP00000006687"/>
<dbReference type="SUPFAM" id="SSF55486">
    <property type="entry name" value="Metalloproteases ('zincins'), catalytic domain"/>
    <property type="match status" value="1"/>
</dbReference>
<organism evidence="32 33">
    <name type="scientific">Carlito syrichta</name>
    <name type="common">Philippine tarsier</name>
    <name type="synonym">Tarsius syrichta</name>
    <dbReference type="NCBI Taxonomy" id="1868482"/>
    <lineage>
        <taxon>Eukaryota</taxon>
        <taxon>Metazoa</taxon>
        <taxon>Chordata</taxon>
        <taxon>Craniata</taxon>
        <taxon>Vertebrata</taxon>
        <taxon>Euteleostomi</taxon>
        <taxon>Mammalia</taxon>
        <taxon>Eutheria</taxon>
        <taxon>Euarchontoglires</taxon>
        <taxon>Primates</taxon>
        <taxon>Haplorrhini</taxon>
        <taxon>Tarsiiformes</taxon>
        <taxon>Tarsiidae</taxon>
        <taxon>Carlito</taxon>
    </lineage>
</organism>
<feature type="region of interest" description="Disordered" evidence="29">
    <location>
        <begin position="262"/>
        <end position="284"/>
    </location>
</feature>
<dbReference type="PANTHER" id="PTHR10201">
    <property type="entry name" value="MATRIX METALLOPROTEINASE"/>
    <property type="match status" value="1"/>
</dbReference>
<dbReference type="Proteomes" id="UP000189704">
    <property type="component" value="Unplaced"/>
</dbReference>
<feature type="binding site" evidence="24">
    <location>
        <position position="438"/>
    </location>
    <ligand>
        <name>Ca(2+)</name>
        <dbReference type="ChEBI" id="CHEBI:29108"/>
        <label>4</label>
    </ligand>
</feature>
<dbReference type="GeneID" id="103277140"/>
<gene>
    <name evidence="33" type="primary">LOC103277140</name>
</gene>
<dbReference type="GO" id="GO:0006508">
    <property type="term" value="P:proteolysis"/>
    <property type="evidence" value="ECO:0007669"/>
    <property type="project" value="UniProtKB-KW"/>
</dbReference>
<proteinExistence type="inferred from homology"/>
<dbReference type="Gene3D" id="2.110.10.10">
    <property type="entry name" value="Hemopexin-like domain"/>
    <property type="match status" value="1"/>
</dbReference>
<name>A0A1U7UVF0_CARSF</name>
<feature type="binding site" evidence="24">
    <location>
        <position position="124"/>
    </location>
    <ligand>
        <name>Ca(2+)</name>
        <dbReference type="ChEBI" id="CHEBI:29108"/>
        <label>1</label>
    </ligand>
</feature>
<evidence type="ECO:0000256" key="30">
    <source>
        <dbReference type="SAM" id="SignalP"/>
    </source>
</evidence>
<feature type="binding site" evidence="24">
    <location>
        <position position="297"/>
    </location>
    <ligand>
        <name>Ca(2+)</name>
        <dbReference type="ChEBI" id="CHEBI:29108"/>
        <label>4</label>
    </ligand>
</feature>
<evidence type="ECO:0000256" key="4">
    <source>
        <dbReference type="ARBA" id="ARBA00022530"/>
    </source>
</evidence>
<dbReference type="InterPro" id="IPR002477">
    <property type="entry name" value="Peptidoglycan-bd-like"/>
</dbReference>
<evidence type="ECO:0000256" key="8">
    <source>
        <dbReference type="ARBA" id="ARBA00022729"/>
    </source>
</evidence>
<dbReference type="SMART" id="SM00235">
    <property type="entry name" value="ZnMc"/>
    <property type="match status" value="1"/>
</dbReference>
<dbReference type="InterPro" id="IPR001818">
    <property type="entry name" value="Pept_M10_metallopeptidase"/>
</dbReference>
<dbReference type="GO" id="GO:0071492">
    <property type="term" value="P:cellular response to UV-A"/>
    <property type="evidence" value="ECO:0007669"/>
    <property type="project" value="Ensembl"/>
</dbReference>
<dbReference type="OrthoDB" id="406838at2759"/>
<feature type="binding site" evidence="24">
    <location>
        <position position="183"/>
    </location>
    <ligand>
        <name>Zn(2+)</name>
        <dbReference type="ChEBI" id="CHEBI:29105"/>
        <label>1</label>
    </ligand>
</feature>
<dbReference type="InterPro" id="IPR033739">
    <property type="entry name" value="M10A_MMP"/>
</dbReference>
<keyword evidence="15" id="KW-0177">Collagen degradation</keyword>
<evidence type="ECO:0000256" key="12">
    <source>
        <dbReference type="ARBA" id="ARBA00022837"/>
    </source>
</evidence>
<evidence type="ECO:0000256" key="19">
    <source>
        <dbReference type="ARBA" id="ARBA00039069"/>
    </source>
</evidence>
<protein>
    <recommendedName>
        <fullName evidence="20">Stromelysin-1</fullName>
        <ecNumber evidence="19">3.4.24.17</ecNumber>
    </recommendedName>
    <alternativeName>
        <fullName evidence="21">Matrix metalloproteinase-3</fullName>
    </alternativeName>
</protein>
<evidence type="ECO:0000256" key="1">
    <source>
        <dbReference type="ARBA" id="ARBA00004498"/>
    </source>
</evidence>
<feature type="binding site" evidence="24">
    <location>
        <position position="201"/>
    </location>
    <ligand>
        <name>Ca(2+)</name>
        <dbReference type="ChEBI" id="CHEBI:29108"/>
        <label>1</label>
    </ligand>
</feature>
<dbReference type="OMA" id="NFVQQYL"/>
<dbReference type="PROSITE" id="PS51642">
    <property type="entry name" value="HEMOPEXIN_2"/>
    <property type="match status" value="4"/>
</dbReference>
<feature type="binding site" evidence="24">
    <location>
        <position position="199"/>
    </location>
    <ligand>
        <name>Ca(2+)</name>
        <dbReference type="ChEBI" id="CHEBI:29108"/>
        <label>1</label>
    </ligand>
</feature>
<dbReference type="SMART" id="SM00120">
    <property type="entry name" value="HX"/>
    <property type="match status" value="4"/>
</dbReference>
<dbReference type="InterPro" id="IPR036375">
    <property type="entry name" value="Hemopexin-like_dom_sf"/>
</dbReference>
<keyword evidence="7 23" id="KW-0479">Metal-binding</keyword>
<evidence type="ECO:0000256" key="11">
    <source>
        <dbReference type="ARBA" id="ARBA00022833"/>
    </source>
</evidence>
<dbReference type="GO" id="GO:0030198">
    <property type="term" value="P:extracellular matrix organization"/>
    <property type="evidence" value="ECO:0007669"/>
    <property type="project" value="TreeGrafter"/>
</dbReference>
<feature type="binding site" evidence="24">
    <location>
        <position position="176"/>
    </location>
    <ligand>
        <name>Ca(2+)</name>
        <dbReference type="ChEBI" id="CHEBI:29108"/>
        <label>3</label>
    </ligand>
</feature>
<dbReference type="InterPro" id="IPR024079">
    <property type="entry name" value="MetalloPept_cat_dom_sf"/>
</dbReference>
<keyword evidence="5" id="KW-0399">Innate immunity</keyword>
<dbReference type="GO" id="GO:0030574">
    <property type="term" value="P:collagen catabolic process"/>
    <property type="evidence" value="ECO:0007669"/>
    <property type="project" value="UniProtKB-KW"/>
</dbReference>
<evidence type="ECO:0000256" key="2">
    <source>
        <dbReference type="ARBA" id="ARBA00010370"/>
    </source>
</evidence>
<keyword evidence="12 24" id="KW-0106">Calcium</keyword>
<keyword evidence="9" id="KW-0677">Repeat</keyword>
<keyword evidence="17 25" id="KW-1015">Disulfide bond</keyword>
<dbReference type="InterPro" id="IPR000585">
    <property type="entry name" value="Hemopexin-like_dom"/>
</dbReference>
<evidence type="ECO:0000256" key="10">
    <source>
        <dbReference type="ARBA" id="ARBA00022801"/>
    </source>
</evidence>
<evidence type="ECO:0000256" key="7">
    <source>
        <dbReference type="ARBA" id="ARBA00022723"/>
    </source>
</evidence>
<keyword evidence="11 23" id="KW-0862">Zinc</keyword>
<dbReference type="CDD" id="cd00094">
    <property type="entry name" value="HX"/>
    <property type="match status" value="1"/>
</dbReference>
<keyword evidence="8 30" id="KW-0732">Signal</keyword>
<evidence type="ECO:0000256" key="29">
    <source>
        <dbReference type="SAM" id="MobiDB-lite"/>
    </source>
</evidence>
<comment type="similarity">
    <text evidence="2">Belongs to the peptidase M10A family.</text>
</comment>
<keyword evidence="10" id="KW-0378">Hydrolase</keyword>
<feature type="repeat" description="Hemopexin" evidence="28">
    <location>
        <begin position="287"/>
        <end position="336"/>
    </location>
</feature>
<evidence type="ECO:0000256" key="17">
    <source>
        <dbReference type="ARBA" id="ARBA00023157"/>
    </source>
</evidence>
<evidence type="ECO:0000256" key="26">
    <source>
        <dbReference type="PIRSR" id="PIRSR621190-4"/>
    </source>
</evidence>
<keyword evidence="16" id="KW-0865">Zymogen</keyword>